<dbReference type="OrthoDB" id="1509293at2759"/>
<evidence type="ECO:0000313" key="3">
    <source>
        <dbReference type="Proteomes" id="UP000326396"/>
    </source>
</evidence>
<proteinExistence type="predicted"/>
<name>A0A5N6NIR0_9ASTR</name>
<dbReference type="EMBL" id="SZYD01000011">
    <property type="protein sequence ID" value="KAD4888380.1"/>
    <property type="molecule type" value="Genomic_DNA"/>
</dbReference>
<dbReference type="Proteomes" id="UP000326396">
    <property type="component" value="Linkage Group LG19"/>
</dbReference>
<feature type="compositionally biased region" description="Basic residues" evidence="1">
    <location>
        <begin position="1"/>
        <end position="10"/>
    </location>
</feature>
<reference evidence="2 3" key="1">
    <citation type="submission" date="2019-05" db="EMBL/GenBank/DDBJ databases">
        <title>Mikania micrantha, genome provides insights into the molecular mechanism of rapid growth.</title>
        <authorList>
            <person name="Liu B."/>
        </authorList>
    </citation>
    <scope>NUCLEOTIDE SEQUENCE [LARGE SCALE GENOMIC DNA]</scope>
    <source>
        <strain evidence="2">NLD-2019</strain>
        <tissue evidence="2">Leaf</tissue>
    </source>
</reference>
<dbReference type="AlphaFoldDB" id="A0A5N6NIR0"/>
<keyword evidence="3" id="KW-1185">Reference proteome</keyword>
<protein>
    <submittedName>
        <fullName evidence="2">Uncharacterized protein</fullName>
    </submittedName>
</protein>
<feature type="region of interest" description="Disordered" evidence="1">
    <location>
        <begin position="48"/>
        <end position="68"/>
    </location>
</feature>
<organism evidence="2 3">
    <name type="scientific">Mikania micrantha</name>
    <name type="common">bitter vine</name>
    <dbReference type="NCBI Taxonomy" id="192012"/>
    <lineage>
        <taxon>Eukaryota</taxon>
        <taxon>Viridiplantae</taxon>
        <taxon>Streptophyta</taxon>
        <taxon>Embryophyta</taxon>
        <taxon>Tracheophyta</taxon>
        <taxon>Spermatophyta</taxon>
        <taxon>Magnoliopsida</taxon>
        <taxon>eudicotyledons</taxon>
        <taxon>Gunneridae</taxon>
        <taxon>Pentapetalae</taxon>
        <taxon>asterids</taxon>
        <taxon>campanulids</taxon>
        <taxon>Asterales</taxon>
        <taxon>Asteraceae</taxon>
        <taxon>Asteroideae</taxon>
        <taxon>Heliantheae alliance</taxon>
        <taxon>Eupatorieae</taxon>
        <taxon>Mikania</taxon>
    </lineage>
</organism>
<evidence type="ECO:0000256" key="1">
    <source>
        <dbReference type="SAM" id="MobiDB-lite"/>
    </source>
</evidence>
<sequence>MMDKIWRRKGYNVSIDGSPDQRKNMKTVRFGESHSRFSKIKKLFNMGSDHEHEPCRAKKDQRSPKVAKSSVEFQSRLLREIHKNTSDWATEVGLIDGTQVGRKGAHRYY</sequence>
<comment type="caution">
    <text evidence="2">The sequence shown here is derived from an EMBL/GenBank/DDBJ whole genome shotgun (WGS) entry which is preliminary data.</text>
</comment>
<gene>
    <name evidence="2" type="ORF">E3N88_20453</name>
</gene>
<evidence type="ECO:0000313" key="2">
    <source>
        <dbReference type="EMBL" id="KAD4888380.1"/>
    </source>
</evidence>
<feature type="compositionally biased region" description="Basic and acidic residues" evidence="1">
    <location>
        <begin position="48"/>
        <end position="63"/>
    </location>
</feature>
<feature type="region of interest" description="Disordered" evidence="1">
    <location>
        <begin position="1"/>
        <end position="23"/>
    </location>
</feature>
<accession>A0A5N6NIR0</accession>